<evidence type="ECO:0000259" key="3">
    <source>
        <dbReference type="PROSITE" id="PS51898"/>
    </source>
</evidence>
<dbReference type="InterPro" id="IPR013762">
    <property type="entry name" value="Integrase-like_cat_sf"/>
</dbReference>
<feature type="region of interest" description="Disordered" evidence="2">
    <location>
        <begin position="171"/>
        <end position="191"/>
    </location>
</feature>
<dbReference type="Gene3D" id="1.10.443.10">
    <property type="entry name" value="Intergrase catalytic core"/>
    <property type="match status" value="1"/>
</dbReference>
<dbReference type="InterPro" id="IPR011010">
    <property type="entry name" value="DNA_brk_join_enz"/>
</dbReference>
<evidence type="ECO:0000313" key="5">
    <source>
        <dbReference type="Proteomes" id="UP001606305"/>
    </source>
</evidence>
<dbReference type="SUPFAM" id="SSF56349">
    <property type="entry name" value="DNA breaking-rejoining enzymes"/>
    <property type="match status" value="1"/>
</dbReference>
<organism evidence="4 5">
    <name type="scientific">Pelomonas nitida</name>
    <dbReference type="NCBI Taxonomy" id="3299027"/>
    <lineage>
        <taxon>Bacteria</taxon>
        <taxon>Pseudomonadati</taxon>
        <taxon>Pseudomonadota</taxon>
        <taxon>Betaproteobacteria</taxon>
        <taxon>Burkholderiales</taxon>
        <taxon>Sphaerotilaceae</taxon>
        <taxon>Roseateles</taxon>
    </lineage>
</organism>
<dbReference type="NCBIfam" id="NF040693">
    <property type="entry name" value="recomb_GmtY"/>
    <property type="match status" value="1"/>
</dbReference>
<feature type="domain" description="Tyr recombinase" evidence="3">
    <location>
        <begin position="189"/>
        <end position="439"/>
    </location>
</feature>
<evidence type="ECO:0000313" key="4">
    <source>
        <dbReference type="EMBL" id="MFG6459833.1"/>
    </source>
</evidence>
<keyword evidence="1" id="KW-0233">DNA recombination</keyword>
<protein>
    <submittedName>
        <fullName evidence="4">Gamma-mobile-trio recombinase GmtY</fullName>
    </submittedName>
</protein>
<proteinExistence type="predicted"/>
<evidence type="ECO:0000256" key="1">
    <source>
        <dbReference type="ARBA" id="ARBA00023172"/>
    </source>
</evidence>
<gene>
    <name evidence="4" type="primary">gmtY</name>
    <name evidence="4" type="ORF">ACG00X_23655</name>
</gene>
<evidence type="ECO:0000256" key="2">
    <source>
        <dbReference type="SAM" id="MobiDB-lite"/>
    </source>
</evidence>
<name>A0ABW7GD16_9BURK</name>
<dbReference type="RefSeq" id="WP_394492246.1">
    <property type="nucleotide sequence ID" value="NZ_JBIGIA010000033.1"/>
</dbReference>
<comment type="caution">
    <text evidence="4">The sequence shown here is derived from an EMBL/GenBank/DDBJ whole genome shotgun (WGS) entry which is preliminary data.</text>
</comment>
<sequence>MFVSVKVKVRTDNTGAIIHMPGLLTPNGLLTPLLDYFLARYLTRSMSWRRKVVRSVELFMDYVQANAAERDTRALFDNFAKRLTAGTFGDDNDDPSGLCWQPRSAPDVANIITDLTLFFEWLSTAQPKSKAGNINPLERGSPYDQMWVDAARLHRRERALLGHLWPKKDDEGKTVRRVQGKRAPTSRKAEPPAFPEERFLDLISDGFRVGRRTNYRNILITLLMHGAGFRPSEPFHLYVEDVVQHPANPRSCIVRIHHPSEGAAPAWWKDPMGKASQPNRERFLSTQFGLRPRNQLDDDREAGWKGCLCDAPNYMEAHWLSPQYGELFWTNWKLYLAQVAREDRDHPFAFINLDREPVGSMFKLPLFNDQHAEACRRIGLVVAKHLGTTPHGHRHAYGRRCKKAGIEPELLRILMHHSSIESQEVYTQPTSGEVEDALQKAALKLSAASTPSTRITSAIPT</sequence>
<keyword evidence="5" id="KW-1185">Reference proteome</keyword>
<dbReference type="Proteomes" id="UP001606305">
    <property type="component" value="Unassembled WGS sequence"/>
</dbReference>
<dbReference type="PROSITE" id="PS51898">
    <property type="entry name" value="TYR_RECOMBINASE"/>
    <property type="match status" value="1"/>
</dbReference>
<reference evidence="4 5" key="1">
    <citation type="submission" date="2024-09" db="EMBL/GenBank/DDBJ databases">
        <title>Novel species of the genus Pelomonas and Roseateles isolated from streams.</title>
        <authorList>
            <person name="Lu H."/>
        </authorList>
    </citation>
    <scope>NUCLEOTIDE SEQUENCE [LARGE SCALE GENOMIC DNA]</scope>
    <source>
        <strain evidence="4 5">BYS96W</strain>
    </source>
</reference>
<dbReference type="InterPro" id="IPR002104">
    <property type="entry name" value="Integrase_catalytic"/>
</dbReference>
<accession>A0ABW7GD16</accession>
<dbReference type="EMBL" id="JBIGIA010000033">
    <property type="protein sequence ID" value="MFG6459833.1"/>
    <property type="molecule type" value="Genomic_DNA"/>
</dbReference>
<dbReference type="CDD" id="cd00397">
    <property type="entry name" value="DNA_BRE_C"/>
    <property type="match status" value="1"/>
</dbReference>